<feature type="binding site" evidence="4">
    <location>
        <position position="135"/>
    </location>
    <ligand>
        <name>Zn(2+)</name>
        <dbReference type="ChEBI" id="CHEBI:29105"/>
    </ligand>
</feature>
<dbReference type="Gene3D" id="3.40.50.1220">
    <property type="entry name" value="TPP-binding domain"/>
    <property type="match status" value="1"/>
</dbReference>
<dbReference type="KEGG" id="mflg:ABS361_06680"/>
<keyword evidence="4" id="KW-0479">Metal-binding</keyword>
<dbReference type="SUPFAM" id="SSF52467">
    <property type="entry name" value="DHS-like NAD/FAD-binding domain"/>
    <property type="match status" value="1"/>
</dbReference>
<feature type="binding site" evidence="4">
    <location>
        <position position="160"/>
    </location>
    <ligand>
        <name>Zn(2+)</name>
        <dbReference type="ChEBI" id="CHEBI:29105"/>
    </ligand>
</feature>
<dbReference type="Pfam" id="PF02146">
    <property type="entry name" value="SIR2"/>
    <property type="match status" value="1"/>
</dbReference>
<dbReference type="Gene3D" id="2.20.28.200">
    <property type="match status" value="1"/>
</dbReference>
<feature type="binding site" evidence="4">
    <location>
        <position position="138"/>
    </location>
    <ligand>
        <name>Zn(2+)</name>
        <dbReference type="ChEBI" id="CHEBI:29105"/>
    </ligand>
</feature>
<evidence type="ECO:0000256" key="3">
    <source>
        <dbReference type="ARBA" id="ARBA00023027"/>
    </source>
</evidence>
<organism evidence="6">
    <name type="scientific">Methyloraptor flagellatus</name>
    <dbReference type="NCBI Taxonomy" id="3162530"/>
    <lineage>
        <taxon>Bacteria</taxon>
        <taxon>Pseudomonadati</taxon>
        <taxon>Pseudomonadota</taxon>
        <taxon>Alphaproteobacteria</taxon>
        <taxon>Hyphomicrobiales</taxon>
        <taxon>Ancalomicrobiaceae</taxon>
        <taxon>Methyloraptor</taxon>
    </lineage>
</organism>
<feature type="binding site" evidence="4">
    <location>
        <position position="163"/>
    </location>
    <ligand>
        <name>Zn(2+)</name>
        <dbReference type="ChEBI" id="CHEBI:29105"/>
    </ligand>
</feature>
<proteinExistence type="predicted"/>
<reference evidence="6" key="1">
    <citation type="submission" date="2024-06" db="EMBL/GenBank/DDBJ databases">
        <title>Methylostella associata gen. nov., sp. nov., a novel Ancalomicrobiaceae-affiliated facultatively methylotrophic bacteria that feed on methanotrophs of the genus Methylococcus.</title>
        <authorList>
            <person name="Saltykova V."/>
            <person name="Danilova O.V."/>
            <person name="Oshkin I.Y."/>
            <person name="Belova S.E."/>
            <person name="Pimenov N.V."/>
            <person name="Dedysh S.N."/>
        </authorList>
    </citation>
    <scope>NUCLEOTIDE SEQUENCE</scope>
    <source>
        <strain evidence="6">S20</strain>
    </source>
</reference>
<dbReference type="InterPro" id="IPR003000">
    <property type="entry name" value="Sirtuin"/>
</dbReference>
<evidence type="ECO:0000256" key="1">
    <source>
        <dbReference type="ARBA" id="ARBA00012928"/>
    </source>
</evidence>
<dbReference type="PANTHER" id="PTHR11085">
    <property type="entry name" value="NAD-DEPENDENT PROTEIN DEACYLASE SIRTUIN-5, MITOCHONDRIAL-RELATED"/>
    <property type="match status" value="1"/>
</dbReference>
<keyword evidence="4" id="KW-0862">Zinc</keyword>
<evidence type="ECO:0000259" key="5">
    <source>
        <dbReference type="PROSITE" id="PS50305"/>
    </source>
</evidence>
<evidence type="ECO:0000313" key="6">
    <source>
        <dbReference type="EMBL" id="XBY45927.1"/>
    </source>
</evidence>
<dbReference type="GO" id="GO:0017136">
    <property type="term" value="F:histone deacetylase activity, NAD-dependent"/>
    <property type="evidence" value="ECO:0007669"/>
    <property type="project" value="TreeGrafter"/>
</dbReference>
<evidence type="ECO:0000256" key="2">
    <source>
        <dbReference type="ARBA" id="ARBA00022679"/>
    </source>
</evidence>
<dbReference type="RefSeq" id="WP_407051022.1">
    <property type="nucleotide sequence ID" value="NZ_CP158568.1"/>
</dbReference>
<dbReference type="PANTHER" id="PTHR11085:SF4">
    <property type="entry name" value="NAD-DEPENDENT PROTEIN DEACYLASE"/>
    <property type="match status" value="1"/>
</dbReference>
<dbReference type="AlphaFoldDB" id="A0AAU7XET8"/>
<dbReference type="GO" id="GO:0046872">
    <property type="term" value="F:metal ion binding"/>
    <property type="evidence" value="ECO:0007669"/>
    <property type="project" value="UniProtKB-KW"/>
</dbReference>
<dbReference type="PROSITE" id="PS50305">
    <property type="entry name" value="SIRTUIN"/>
    <property type="match status" value="1"/>
</dbReference>
<dbReference type="CDD" id="cd01407">
    <property type="entry name" value="SIR2-fam"/>
    <property type="match status" value="1"/>
</dbReference>
<accession>A0AAU7XET8</accession>
<protein>
    <recommendedName>
        <fullName evidence="1">protein acetyllysine N-acetyltransferase</fullName>
        <ecNumber evidence="1">2.3.1.286</ecNumber>
    </recommendedName>
</protein>
<dbReference type="EC" id="2.3.1.286" evidence="1"/>
<dbReference type="InterPro" id="IPR050134">
    <property type="entry name" value="NAD-dep_sirtuin_deacylases"/>
</dbReference>
<feature type="domain" description="Deacetylase sirtuin-type" evidence="5">
    <location>
        <begin position="4"/>
        <end position="253"/>
    </location>
</feature>
<name>A0AAU7XET8_9HYPH</name>
<sequence length="253" mass="27384">MHIVETVSEQRRLLAQLIASSERVVAFTGAGISTESGIPDFRSPGGLWSRMKPIEYADFVASEGARLEDWRRRFHFLRAFQAAEPNIAHRTLARLAAERRVIGVVTQNIDGLHQRAGTPPDRLVELHGNGTYATCLTCNERAEYDGLEAEIAATGEAPRCRHCGGLLKAAVISFGQSLNPAAMWAAEELAEEADLYLAIGSSLVVQPAATFPVIAKRAGARLVIVNREATPLDALADHVLRGPIGTVFDFSVS</sequence>
<dbReference type="EMBL" id="CP158568">
    <property type="protein sequence ID" value="XBY45927.1"/>
    <property type="molecule type" value="Genomic_DNA"/>
</dbReference>
<dbReference type="InterPro" id="IPR026590">
    <property type="entry name" value="Ssirtuin_cat_dom"/>
</dbReference>
<dbReference type="GO" id="GO:0070403">
    <property type="term" value="F:NAD+ binding"/>
    <property type="evidence" value="ECO:0007669"/>
    <property type="project" value="InterPro"/>
</dbReference>
<gene>
    <name evidence="6" type="ORF">ABS361_06680</name>
</gene>
<keyword evidence="3" id="KW-0520">NAD</keyword>
<evidence type="ECO:0000256" key="4">
    <source>
        <dbReference type="PROSITE-ProRule" id="PRU00236"/>
    </source>
</evidence>
<keyword evidence="2" id="KW-0808">Transferase</keyword>
<dbReference type="InterPro" id="IPR029035">
    <property type="entry name" value="DHS-like_NAD/FAD-binding_dom"/>
</dbReference>
<feature type="active site" description="Proton acceptor" evidence="4">
    <location>
        <position position="127"/>
    </location>
</feature>